<accession>A0A955L1A5</accession>
<feature type="non-terminal residue" evidence="1">
    <location>
        <position position="1"/>
    </location>
</feature>
<sequence length="258" mass="29535">ILLDEGGSLLSLFNKKYINKYSFSGIEQTSSGFNKLNSEKINFPIINVARSKAKLIYETPLVIDLCVNRLKKHIYKKESQIKDILVIGNGVIGSCMKKTLRNRFNIRTIDNKDYLSIDNYENELISLLPTCDAIIGCSGSCSIPKHLHKYLKRPNFLVSVSSSDREFDAVALRKKIEPRSNCHEDLWIEGLCLVNSGFPYPFDGNYEEIDLKDFQLTRGLLLAGIFQSCLEKYQGNGFVELNKKFQQEIVQKWIEYKS</sequence>
<name>A0A955L1A5_9BACT</name>
<protein>
    <submittedName>
        <fullName evidence="1">Uncharacterized protein</fullName>
    </submittedName>
</protein>
<dbReference type="EMBL" id="JAGQLJ010000056">
    <property type="protein sequence ID" value="MCA9381169.1"/>
    <property type="molecule type" value="Genomic_DNA"/>
</dbReference>
<reference evidence="1" key="2">
    <citation type="journal article" date="2021" name="Microbiome">
        <title>Successional dynamics and alternative stable states in a saline activated sludge microbial community over 9 years.</title>
        <authorList>
            <person name="Wang Y."/>
            <person name="Ye J."/>
            <person name="Ju F."/>
            <person name="Liu L."/>
            <person name="Boyd J.A."/>
            <person name="Deng Y."/>
            <person name="Parks D.H."/>
            <person name="Jiang X."/>
            <person name="Yin X."/>
            <person name="Woodcroft B.J."/>
            <person name="Tyson G.W."/>
            <person name="Hugenholtz P."/>
            <person name="Polz M.F."/>
            <person name="Zhang T."/>
        </authorList>
    </citation>
    <scope>NUCLEOTIDE SEQUENCE</scope>
    <source>
        <strain evidence="1">HKST-UBA13</strain>
    </source>
</reference>
<dbReference type="Gene3D" id="3.40.50.720">
    <property type="entry name" value="NAD(P)-binding Rossmann-like Domain"/>
    <property type="match status" value="1"/>
</dbReference>
<proteinExistence type="predicted"/>
<evidence type="ECO:0000313" key="1">
    <source>
        <dbReference type="EMBL" id="MCA9381169.1"/>
    </source>
</evidence>
<dbReference type="InterPro" id="IPR042172">
    <property type="entry name" value="Adenosylhomocyst_ase-like_sf"/>
</dbReference>
<dbReference type="Gene3D" id="3.40.50.1480">
    <property type="entry name" value="Adenosylhomocysteinase-like"/>
    <property type="match status" value="1"/>
</dbReference>
<gene>
    <name evidence="1" type="ORF">KC678_02800</name>
</gene>
<organism evidence="1 2">
    <name type="scientific">Candidatus Dojkabacteria bacterium</name>
    <dbReference type="NCBI Taxonomy" id="2099670"/>
    <lineage>
        <taxon>Bacteria</taxon>
        <taxon>Candidatus Dojkabacteria</taxon>
    </lineage>
</organism>
<dbReference type="AlphaFoldDB" id="A0A955L1A5"/>
<evidence type="ECO:0000313" key="2">
    <source>
        <dbReference type="Proteomes" id="UP000775877"/>
    </source>
</evidence>
<comment type="caution">
    <text evidence="1">The sequence shown here is derived from an EMBL/GenBank/DDBJ whole genome shotgun (WGS) entry which is preliminary data.</text>
</comment>
<reference evidence="1" key="1">
    <citation type="submission" date="2020-04" db="EMBL/GenBank/DDBJ databases">
        <authorList>
            <person name="Zhang T."/>
        </authorList>
    </citation>
    <scope>NUCLEOTIDE SEQUENCE</scope>
    <source>
        <strain evidence="1">HKST-UBA13</strain>
    </source>
</reference>
<dbReference type="Proteomes" id="UP000775877">
    <property type="component" value="Unassembled WGS sequence"/>
</dbReference>